<evidence type="ECO:0000313" key="3">
    <source>
        <dbReference type="Proteomes" id="UP000460272"/>
    </source>
</evidence>
<dbReference type="PANTHER" id="PTHR14237">
    <property type="entry name" value="MOLYBDOPTERIN COFACTOR SULFURASE MOSC"/>
    <property type="match status" value="1"/>
</dbReference>
<dbReference type="OrthoDB" id="9793178at2"/>
<dbReference type="PROSITE" id="PS51340">
    <property type="entry name" value="MOSC"/>
    <property type="match status" value="1"/>
</dbReference>
<keyword evidence="3" id="KW-1185">Reference proteome</keyword>
<evidence type="ECO:0000313" key="2">
    <source>
        <dbReference type="EMBL" id="TVY99861.1"/>
    </source>
</evidence>
<dbReference type="InterPro" id="IPR005302">
    <property type="entry name" value="MoCF_Sase_C"/>
</dbReference>
<dbReference type="Proteomes" id="UP000460272">
    <property type="component" value="Unassembled WGS sequence"/>
</dbReference>
<dbReference type="InterPro" id="IPR005303">
    <property type="entry name" value="MOCOS_middle"/>
</dbReference>
<evidence type="ECO:0000259" key="1">
    <source>
        <dbReference type="PROSITE" id="PS51340"/>
    </source>
</evidence>
<dbReference type="RefSeq" id="WP_145861969.1">
    <property type="nucleotide sequence ID" value="NZ_RPFW01000011.1"/>
</dbReference>
<accession>A0A6P2BLP8</accession>
<name>A0A6P2BLP8_9ACTN</name>
<protein>
    <submittedName>
        <fullName evidence="2">MOSC domain-containing protein</fullName>
    </submittedName>
</protein>
<reference evidence="2 3" key="1">
    <citation type="submission" date="2018-11" db="EMBL/GenBank/DDBJ databases">
        <title>Trebonia kvetii gen.nov., sp.nov., a novel acidophilic actinobacterium, and proposal of the new actinobacterial family Treboniaceae fam. nov.</title>
        <authorList>
            <person name="Rapoport D."/>
            <person name="Sagova-Mareckova M."/>
            <person name="Sedlacek I."/>
            <person name="Provaznik J."/>
            <person name="Kralova S."/>
            <person name="Pavlinic D."/>
            <person name="Benes V."/>
            <person name="Kopecky J."/>
        </authorList>
    </citation>
    <scope>NUCLEOTIDE SEQUENCE [LARGE SCALE GENOMIC DNA]</scope>
    <source>
        <strain evidence="2 3">15Tr583</strain>
    </source>
</reference>
<feature type="domain" description="MOSC" evidence="1">
    <location>
        <begin position="119"/>
        <end position="274"/>
    </location>
</feature>
<sequence>MSLQLTDIWRYPVKSCRGERLAEARVEPWGLAGDRRWMVVDTEGNPVTAREHPRMLLITPQLDGGDKITLSSPDLPDLVVPVPSGADLVPANVWGADLLASPAGDEAAAWLTGIIGEPVRLVYLDDPTRRPIRPDYSDPGDRVSLADAFPLLLTTEESLVSLNGWIADGPKAEEGPVPMRRFRPSVVVSGAEAWAEDGWRRLRIGPVTFRSVKGCDRCVLTTINPDTAAKGHEPITTLARHRCWDGKVWFGVNLIPDNHGPDAVLHPGDPVEILE</sequence>
<dbReference type="Pfam" id="PF03473">
    <property type="entry name" value="MOSC"/>
    <property type="match status" value="1"/>
</dbReference>
<dbReference type="AlphaFoldDB" id="A0A6P2BLP8"/>
<dbReference type="PANTHER" id="PTHR14237:SF19">
    <property type="entry name" value="MITOCHONDRIAL AMIDOXIME REDUCING COMPONENT 1"/>
    <property type="match status" value="1"/>
</dbReference>
<dbReference type="SUPFAM" id="SSF141673">
    <property type="entry name" value="MOSC N-terminal domain-like"/>
    <property type="match status" value="1"/>
</dbReference>
<dbReference type="GO" id="GO:0030170">
    <property type="term" value="F:pyridoxal phosphate binding"/>
    <property type="evidence" value="ECO:0007669"/>
    <property type="project" value="InterPro"/>
</dbReference>
<dbReference type="SUPFAM" id="SSF50800">
    <property type="entry name" value="PK beta-barrel domain-like"/>
    <property type="match status" value="1"/>
</dbReference>
<dbReference type="Pfam" id="PF03476">
    <property type="entry name" value="MOSC_N"/>
    <property type="match status" value="1"/>
</dbReference>
<organism evidence="2 3">
    <name type="scientific">Trebonia kvetii</name>
    <dbReference type="NCBI Taxonomy" id="2480626"/>
    <lineage>
        <taxon>Bacteria</taxon>
        <taxon>Bacillati</taxon>
        <taxon>Actinomycetota</taxon>
        <taxon>Actinomycetes</taxon>
        <taxon>Streptosporangiales</taxon>
        <taxon>Treboniaceae</taxon>
        <taxon>Trebonia</taxon>
    </lineage>
</organism>
<dbReference type="GO" id="GO:0030151">
    <property type="term" value="F:molybdenum ion binding"/>
    <property type="evidence" value="ECO:0007669"/>
    <property type="project" value="InterPro"/>
</dbReference>
<comment type="caution">
    <text evidence="2">The sequence shown here is derived from an EMBL/GenBank/DDBJ whole genome shotgun (WGS) entry which is preliminary data.</text>
</comment>
<proteinExistence type="predicted"/>
<dbReference type="EMBL" id="RPFW01000011">
    <property type="protein sequence ID" value="TVY99861.1"/>
    <property type="molecule type" value="Genomic_DNA"/>
</dbReference>
<dbReference type="InterPro" id="IPR011037">
    <property type="entry name" value="Pyrv_Knase-like_insert_dom_sf"/>
</dbReference>
<dbReference type="GO" id="GO:0003824">
    <property type="term" value="F:catalytic activity"/>
    <property type="evidence" value="ECO:0007669"/>
    <property type="project" value="InterPro"/>
</dbReference>
<gene>
    <name evidence="2" type="ORF">EAS64_40160</name>
</gene>